<feature type="transmembrane region" description="Helical" evidence="6">
    <location>
        <begin position="234"/>
        <end position="255"/>
    </location>
</feature>
<evidence type="ECO:0000256" key="2">
    <source>
        <dbReference type="ARBA" id="ARBA00022475"/>
    </source>
</evidence>
<feature type="transmembrane region" description="Helical" evidence="6">
    <location>
        <begin position="20"/>
        <end position="45"/>
    </location>
</feature>
<evidence type="ECO:0000313" key="7">
    <source>
        <dbReference type="EMBL" id="MFD0984790.1"/>
    </source>
</evidence>
<protein>
    <submittedName>
        <fullName evidence="7">O-antigen translocase</fullName>
    </submittedName>
</protein>
<dbReference type="PANTHER" id="PTHR30250">
    <property type="entry name" value="PST FAMILY PREDICTED COLANIC ACID TRANSPORTER"/>
    <property type="match status" value="1"/>
</dbReference>
<organism evidence="7 8">
    <name type="scientific">Flavobacterium myungsuense</name>
    <dbReference type="NCBI Taxonomy" id="651823"/>
    <lineage>
        <taxon>Bacteria</taxon>
        <taxon>Pseudomonadati</taxon>
        <taxon>Bacteroidota</taxon>
        <taxon>Flavobacteriia</taxon>
        <taxon>Flavobacteriales</taxon>
        <taxon>Flavobacteriaceae</taxon>
        <taxon>Flavobacterium</taxon>
    </lineage>
</organism>
<dbReference type="PANTHER" id="PTHR30250:SF30">
    <property type="entry name" value="LIPID III FLIPPASE"/>
    <property type="match status" value="1"/>
</dbReference>
<gene>
    <name evidence="7" type="ORF">ACFQ0S_09920</name>
</gene>
<dbReference type="InterPro" id="IPR002797">
    <property type="entry name" value="Polysacc_synth"/>
</dbReference>
<feature type="transmembrane region" description="Helical" evidence="6">
    <location>
        <begin position="161"/>
        <end position="182"/>
    </location>
</feature>
<evidence type="ECO:0000256" key="1">
    <source>
        <dbReference type="ARBA" id="ARBA00004651"/>
    </source>
</evidence>
<feature type="transmembrane region" description="Helical" evidence="6">
    <location>
        <begin position="188"/>
        <end position="206"/>
    </location>
</feature>
<comment type="caution">
    <text evidence="7">The sequence shown here is derived from an EMBL/GenBank/DDBJ whole genome shotgun (WGS) entry which is preliminary data.</text>
</comment>
<proteinExistence type="predicted"/>
<dbReference type="CDD" id="cd13125">
    <property type="entry name" value="MATE_like_10"/>
    <property type="match status" value="1"/>
</dbReference>
<dbReference type="InterPro" id="IPR044550">
    <property type="entry name" value="WzxE"/>
</dbReference>
<feature type="transmembrane region" description="Helical" evidence="6">
    <location>
        <begin position="130"/>
        <end position="154"/>
    </location>
</feature>
<evidence type="ECO:0000256" key="3">
    <source>
        <dbReference type="ARBA" id="ARBA00022692"/>
    </source>
</evidence>
<keyword evidence="2" id="KW-1003">Cell membrane</keyword>
<dbReference type="EMBL" id="JBHTIZ010000025">
    <property type="protein sequence ID" value="MFD0984790.1"/>
    <property type="molecule type" value="Genomic_DNA"/>
</dbReference>
<dbReference type="Pfam" id="PF01943">
    <property type="entry name" value="Polysacc_synt"/>
    <property type="match status" value="1"/>
</dbReference>
<feature type="transmembrane region" description="Helical" evidence="6">
    <location>
        <begin position="306"/>
        <end position="327"/>
    </location>
</feature>
<keyword evidence="5 6" id="KW-0472">Membrane</keyword>
<keyword evidence="8" id="KW-1185">Reference proteome</keyword>
<evidence type="ECO:0000256" key="5">
    <source>
        <dbReference type="ARBA" id="ARBA00023136"/>
    </source>
</evidence>
<dbReference type="InterPro" id="IPR050833">
    <property type="entry name" value="Poly_Biosynth_Transport"/>
</dbReference>
<keyword evidence="3 6" id="KW-0812">Transmembrane</keyword>
<feature type="transmembrane region" description="Helical" evidence="6">
    <location>
        <begin position="275"/>
        <end position="294"/>
    </location>
</feature>
<feature type="transmembrane region" description="Helical" evidence="6">
    <location>
        <begin position="371"/>
        <end position="395"/>
    </location>
</feature>
<evidence type="ECO:0000256" key="6">
    <source>
        <dbReference type="SAM" id="Phobius"/>
    </source>
</evidence>
<sequence length="426" mass="48305">MKVKFIKSISRTPLFKVSSLNSISVLLKIGIGLITSKVIAIFIGPSGMALAGNLRNFMTSIESVATLGFQNGIVKYIVNNKDNEIELKKIISTVFLSLLTVSLVLSLGLATFSVYWSDVVFGINFEYSDIFLILALALPWYIVTILLLAIINGLGKFRNVIFSNIIGNLIGLLFSVIVVWHYKTFGALLAIIIPPALLFFVAFYYINKDLHFISTISFRLFDFQILKNLSSYSLMAFVSSVLGPLVFLSIRHSIIRNLGIESAGYWEAMNRISSYYLMFISSILTLYFFPRLAFAETKKATRSIFWSYYKTILPIFTFGLLLIYFFRYIIVKLLFTDAFLPVTALFFWQLMGDTLKAASLILGYQFFAKKLTVAFIIAELISLSVMFVSSNYLIGLFQIEGIVMAHTITYFIYLTVLVLYFRKTLF</sequence>
<dbReference type="Proteomes" id="UP001597051">
    <property type="component" value="Unassembled WGS sequence"/>
</dbReference>
<evidence type="ECO:0000256" key="4">
    <source>
        <dbReference type="ARBA" id="ARBA00022989"/>
    </source>
</evidence>
<dbReference type="RefSeq" id="WP_379756996.1">
    <property type="nucleotide sequence ID" value="NZ_JBHSYB010000026.1"/>
</dbReference>
<feature type="transmembrane region" description="Helical" evidence="6">
    <location>
        <begin position="90"/>
        <end position="110"/>
    </location>
</feature>
<name>A0ABW3J3T8_9FLAO</name>
<accession>A0ABW3J3T8</accession>
<comment type="subcellular location">
    <subcellularLocation>
        <location evidence="1">Cell membrane</location>
        <topology evidence="1">Multi-pass membrane protein</topology>
    </subcellularLocation>
</comment>
<keyword evidence="4 6" id="KW-1133">Transmembrane helix</keyword>
<feature type="transmembrane region" description="Helical" evidence="6">
    <location>
        <begin position="57"/>
        <end position="78"/>
    </location>
</feature>
<feature type="transmembrane region" description="Helical" evidence="6">
    <location>
        <begin position="401"/>
        <end position="421"/>
    </location>
</feature>
<evidence type="ECO:0000313" key="8">
    <source>
        <dbReference type="Proteomes" id="UP001597051"/>
    </source>
</evidence>
<reference evidence="8" key="1">
    <citation type="journal article" date="2019" name="Int. J. Syst. Evol. Microbiol.">
        <title>The Global Catalogue of Microorganisms (GCM) 10K type strain sequencing project: providing services to taxonomists for standard genome sequencing and annotation.</title>
        <authorList>
            <consortium name="The Broad Institute Genomics Platform"/>
            <consortium name="The Broad Institute Genome Sequencing Center for Infectious Disease"/>
            <person name="Wu L."/>
            <person name="Ma J."/>
        </authorList>
    </citation>
    <scope>NUCLEOTIDE SEQUENCE [LARGE SCALE GENOMIC DNA]</scope>
    <source>
        <strain evidence="8">CECT 7649</strain>
    </source>
</reference>